<feature type="compositionally biased region" description="Low complexity" evidence="9">
    <location>
        <begin position="40"/>
        <end position="51"/>
    </location>
</feature>
<dbReference type="GO" id="GO:0046983">
    <property type="term" value="F:protein dimerization activity"/>
    <property type="evidence" value="ECO:0007669"/>
    <property type="project" value="InterPro"/>
</dbReference>
<organism evidence="12 13">
    <name type="scientific">Streptomyces harbinensis</name>
    <dbReference type="NCBI Taxonomy" id="1176198"/>
    <lineage>
        <taxon>Bacteria</taxon>
        <taxon>Bacillati</taxon>
        <taxon>Actinomycetota</taxon>
        <taxon>Actinomycetes</taxon>
        <taxon>Kitasatosporales</taxon>
        <taxon>Streptomycetaceae</taxon>
        <taxon>Streptomyces</taxon>
    </lineage>
</organism>
<name>A0A1I6P2Z1_9ACTN</name>
<feature type="transmembrane region" description="Helical" evidence="10">
    <location>
        <begin position="151"/>
        <end position="170"/>
    </location>
</feature>
<feature type="transmembrane region" description="Helical" evidence="10">
    <location>
        <begin position="117"/>
        <end position="145"/>
    </location>
</feature>
<dbReference type="CDD" id="cd16917">
    <property type="entry name" value="HATPase_UhpB-NarQ-NarX-like"/>
    <property type="match status" value="1"/>
</dbReference>
<feature type="transmembrane region" description="Helical" evidence="10">
    <location>
        <begin position="177"/>
        <end position="195"/>
    </location>
</feature>
<dbReference type="EMBL" id="FPAB01000001">
    <property type="protein sequence ID" value="SFS34576.1"/>
    <property type="molecule type" value="Genomic_DNA"/>
</dbReference>
<evidence type="ECO:0000256" key="9">
    <source>
        <dbReference type="SAM" id="MobiDB-lite"/>
    </source>
</evidence>
<comment type="catalytic activity">
    <reaction evidence="1">
        <text>ATP + protein L-histidine = ADP + protein N-phospho-L-histidine.</text>
        <dbReference type="EC" id="2.7.13.3"/>
    </reaction>
</comment>
<protein>
    <recommendedName>
        <fullName evidence="2">histidine kinase</fullName>
        <ecNumber evidence="2">2.7.13.3</ecNumber>
    </recommendedName>
</protein>
<dbReference type="Proteomes" id="UP000198873">
    <property type="component" value="Unassembled WGS sequence"/>
</dbReference>
<keyword evidence="10" id="KW-0472">Membrane</keyword>
<evidence type="ECO:0000256" key="5">
    <source>
        <dbReference type="ARBA" id="ARBA00022741"/>
    </source>
</evidence>
<evidence type="ECO:0000256" key="7">
    <source>
        <dbReference type="ARBA" id="ARBA00022840"/>
    </source>
</evidence>
<keyword evidence="7" id="KW-0067">ATP-binding</keyword>
<evidence type="ECO:0000256" key="6">
    <source>
        <dbReference type="ARBA" id="ARBA00022777"/>
    </source>
</evidence>
<evidence type="ECO:0000256" key="10">
    <source>
        <dbReference type="SAM" id="Phobius"/>
    </source>
</evidence>
<evidence type="ECO:0000313" key="13">
    <source>
        <dbReference type="Proteomes" id="UP000198873"/>
    </source>
</evidence>
<keyword evidence="5" id="KW-0547">Nucleotide-binding</keyword>
<keyword evidence="3" id="KW-0597">Phosphoprotein</keyword>
<keyword evidence="6 12" id="KW-0418">Kinase</keyword>
<keyword evidence="10" id="KW-0812">Transmembrane</keyword>
<evidence type="ECO:0000256" key="4">
    <source>
        <dbReference type="ARBA" id="ARBA00022679"/>
    </source>
</evidence>
<accession>A0A1I6P2Z1</accession>
<gene>
    <name evidence="12" type="ORF">SAMN05444716_101243</name>
</gene>
<dbReference type="InterPro" id="IPR050482">
    <property type="entry name" value="Sensor_HK_TwoCompSys"/>
</dbReference>
<evidence type="ECO:0000313" key="12">
    <source>
        <dbReference type="EMBL" id="SFS34576.1"/>
    </source>
</evidence>
<dbReference type="STRING" id="1176198.SAMN05444716_101243"/>
<feature type="region of interest" description="Disordered" evidence="9">
    <location>
        <begin position="35"/>
        <end position="56"/>
    </location>
</feature>
<evidence type="ECO:0000256" key="8">
    <source>
        <dbReference type="ARBA" id="ARBA00023012"/>
    </source>
</evidence>
<dbReference type="InterPro" id="IPR036890">
    <property type="entry name" value="HATPase_C_sf"/>
</dbReference>
<evidence type="ECO:0000259" key="11">
    <source>
        <dbReference type="Pfam" id="PF07730"/>
    </source>
</evidence>
<keyword evidence="10" id="KW-1133">Transmembrane helix</keyword>
<keyword evidence="4" id="KW-0808">Transferase</keyword>
<dbReference type="Gene3D" id="1.20.5.1930">
    <property type="match status" value="1"/>
</dbReference>
<reference evidence="13" key="1">
    <citation type="submission" date="2016-10" db="EMBL/GenBank/DDBJ databases">
        <authorList>
            <person name="Varghese N."/>
            <person name="Submissions S."/>
        </authorList>
    </citation>
    <scope>NUCLEOTIDE SEQUENCE [LARGE SCALE GENOMIC DNA]</scope>
    <source>
        <strain evidence="13">CGMCC 4.7047</strain>
    </source>
</reference>
<dbReference type="GO" id="GO:0005524">
    <property type="term" value="F:ATP binding"/>
    <property type="evidence" value="ECO:0007669"/>
    <property type="project" value="UniProtKB-KW"/>
</dbReference>
<evidence type="ECO:0000256" key="3">
    <source>
        <dbReference type="ARBA" id="ARBA00022553"/>
    </source>
</evidence>
<dbReference type="InterPro" id="IPR011712">
    <property type="entry name" value="Sig_transdc_His_kin_sub3_dim/P"/>
</dbReference>
<evidence type="ECO:0000256" key="1">
    <source>
        <dbReference type="ARBA" id="ARBA00000085"/>
    </source>
</evidence>
<dbReference type="SUPFAM" id="SSF55874">
    <property type="entry name" value="ATPase domain of HSP90 chaperone/DNA topoisomerase II/histidine kinase"/>
    <property type="match status" value="1"/>
</dbReference>
<dbReference type="GO" id="GO:0016020">
    <property type="term" value="C:membrane"/>
    <property type="evidence" value="ECO:0007669"/>
    <property type="project" value="InterPro"/>
</dbReference>
<dbReference type="Pfam" id="PF07730">
    <property type="entry name" value="HisKA_3"/>
    <property type="match status" value="1"/>
</dbReference>
<keyword evidence="13" id="KW-1185">Reference proteome</keyword>
<dbReference type="AlphaFoldDB" id="A0A1I6P2Z1"/>
<sequence>MSGGFRRRSPTLDDMTETAAGVSGRFTRPQRWLLPGDLLTDPADAAPGGTARRPRRTPRDWAVDLTVFGWSLLMWLLMVFVLLPEMSHVPHWLLAIDPPLGLISCFALWFRRRHPFALALFMAPVGALSASAFGALGAVILSMALRLPTRRALAVIVLYTVLAIPYFIWISLPDEQAGWGDVVFVIGYLFIFYAWGTATRARRQLVQRLRQDAGRERAEHARRLADARRAEREAIAREMHDVLAHRISLLSVHAGALAYRTGRSAGGTAKPLTETEVSESAQVIRDNAHQALEELREVLTVLRGTEAGALTEGGGRPQPRIAEIGDLVAEAVRAGQRVTLDRKYAEGAAEGLRDQVQRTVYRVVQEGLTNARKHAPGAPITVSLVGAPGQGLTVRIRNPLPVSKAGAHIPGAGAGLAGLEERVVLDGGTLQHGTTGGAFELVAKLPWPVA</sequence>
<dbReference type="PANTHER" id="PTHR24421:SF10">
    <property type="entry name" value="NITRATE_NITRITE SENSOR PROTEIN NARQ"/>
    <property type="match status" value="1"/>
</dbReference>
<evidence type="ECO:0000256" key="2">
    <source>
        <dbReference type="ARBA" id="ARBA00012438"/>
    </source>
</evidence>
<dbReference type="GO" id="GO:0000155">
    <property type="term" value="F:phosphorelay sensor kinase activity"/>
    <property type="evidence" value="ECO:0007669"/>
    <property type="project" value="InterPro"/>
</dbReference>
<dbReference type="Gene3D" id="3.30.565.10">
    <property type="entry name" value="Histidine kinase-like ATPase, C-terminal domain"/>
    <property type="match status" value="1"/>
</dbReference>
<proteinExistence type="predicted"/>
<dbReference type="PANTHER" id="PTHR24421">
    <property type="entry name" value="NITRATE/NITRITE SENSOR PROTEIN NARX-RELATED"/>
    <property type="match status" value="1"/>
</dbReference>
<dbReference type="EC" id="2.7.13.3" evidence="2"/>
<keyword evidence="8" id="KW-0902">Two-component regulatory system</keyword>
<feature type="transmembrane region" description="Helical" evidence="10">
    <location>
        <begin position="61"/>
        <end position="83"/>
    </location>
</feature>
<feature type="domain" description="Signal transduction histidine kinase subgroup 3 dimerisation and phosphoacceptor" evidence="11">
    <location>
        <begin position="231"/>
        <end position="305"/>
    </location>
</feature>